<reference evidence="1 2" key="1">
    <citation type="journal article" date="2019" name="Nat. Ecol. Evol.">
        <title>Megaphylogeny resolves global patterns of mushroom evolution.</title>
        <authorList>
            <person name="Varga T."/>
            <person name="Krizsan K."/>
            <person name="Foldi C."/>
            <person name="Dima B."/>
            <person name="Sanchez-Garcia M."/>
            <person name="Sanchez-Ramirez S."/>
            <person name="Szollosi G.J."/>
            <person name="Szarkandi J.G."/>
            <person name="Papp V."/>
            <person name="Albert L."/>
            <person name="Andreopoulos W."/>
            <person name="Angelini C."/>
            <person name="Antonin V."/>
            <person name="Barry K.W."/>
            <person name="Bougher N.L."/>
            <person name="Buchanan P."/>
            <person name="Buyck B."/>
            <person name="Bense V."/>
            <person name="Catcheside P."/>
            <person name="Chovatia M."/>
            <person name="Cooper J."/>
            <person name="Damon W."/>
            <person name="Desjardin D."/>
            <person name="Finy P."/>
            <person name="Geml J."/>
            <person name="Haridas S."/>
            <person name="Hughes K."/>
            <person name="Justo A."/>
            <person name="Karasinski D."/>
            <person name="Kautmanova I."/>
            <person name="Kiss B."/>
            <person name="Kocsube S."/>
            <person name="Kotiranta H."/>
            <person name="LaButti K.M."/>
            <person name="Lechner B.E."/>
            <person name="Liimatainen K."/>
            <person name="Lipzen A."/>
            <person name="Lukacs Z."/>
            <person name="Mihaltcheva S."/>
            <person name="Morgado L.N."/>
            <person name="Niskanen T."/>
            <person name="Noordeloos M.E."/>
            <person name="Ohm R.A."/>
            <person name="Ortiz-Santana B."/>
            <person name="Ovrebo C."/>
            <person name="Racz N."/>
            <person name="Riley R."/>
            <person name="Savchenko A."/>
            <person name="Shiryaev A."/>
            <person name="Soop K."/>
            <person name="Spirin V."/>
            <person name="Szebenyi C."/>
            <person name="Tomsovsky M."/>
            <person name="Tulloss R.E."/>
            <person name="Uehling J."/>
            <person name="Grigoriev I.V."/>
            <person name="Vagvolgyi C."/>
            <person name="Papp T."/>
            <person name="Martin F.M."/>
            <person name="Miettinen O."/>
            <person name="Hibbett D.S."/>
            <person name="Nagy L.G."/>
        </authorList>
    </citation>
    <scope>NUCLEOTIDE SEQUENCE [LARGE SCALE GENOMIC DNA]</scope>
    <source>
        <strain evidence="1 2">NL-1719</strain>
    </source>
</reference>
<gene>
    <name evidence="1" type="ORF">BDN72DRAFT_731823</name>
</gene>
<protein>
    <submittedName>
        <fullName evidence="1">Uncharacterized protein</fullName>
    </submittedName>
</protein>
<sequence length="456" mass="51444">RTLVAVVQSCLLTTAACVYRAIHPNIPNPHASRWELLKDRIIVSFYMLVFPEFVIYWAMEQWLGARSVAKEFNNLIPSLNWTTVHGHFAQMGGFCRADTRCVISCNILFDLIEGGRIDPTDLRIPEAALRDRSKGDALSKGLLTLQTSWFVIQCLARLVQGLLITELEVVTLAFAALNLMTYLLWWSKPLNVRCSIPLTIHDPPLSLPTPFAASEKAASVTAAEQRMVWVRRTLELMDCWTTWVWKATFGSLFGIIYRSITGLIKDLKELGLLLTILDGILCLLHGMFCCLASFFSSLGELLNEGNIIAEQNNRVDAFHIGRFSRANLKDPKLRDALLYPGMLVGTLFGAIHFISWNDEFPSTRQQVLWRMSTVFITIFPFGVFIIGGTLSFGRTLSSKSYWLSFLSAIEFFFIVVTILLYSFARLALTIQALLALKHIPAGALKDIDWNKYIPHL</sequence>
<evidence type="ECO:0000313" key="1">
    <source>
        <dbReference type="EMBL" id="TFK68038.1"/>
    </source>
</evidence>
<feature type="non-terminal residue" evidence="1">
    <location>
        <position position="456"/>
    </location>
</feature>
<feature type="non-terminal residue" evidence="1">
    <location>
        <position position="1"/>
    </location>
</feature>
<keyword evidence="2" id="KW-1185">Reference proteome</keyword>
<accession>A0ACD3AQN8</accession>
<proteinExistence type="predicted"/>
<name>A0ACD3AQN8_9AGAR</name>
<evidence type="ECO:0000313" key="2">
    <source>
        <dbReference type="Proteomes" id="UP000308600"/>
    </source>
</evidence>
<organism evidence="1 2">
    <name type="scientific">Pluteus cervinus</name>
    <dbReference type="NCBI Taxonomy" id="181527"/>
    <lineage>
        <taxon>Eukaryota</taxon>
        <taxon>Fungi</taxon>
        <taxon>Dikarya</taxon>
        <taxon>Basidiomycota</taxon>
        <taxon>Agaricomycotina</taxon>
        <taxon>Agaricomycetes</taxon>
        <taxon>Agaricomycetidae</taxon>
        <taxon>Agaricales</taxon>
        <taxon>Pluteineae</taxon>
        <taxon>Pluteaceae</taxon>
        <taxon>Pluteus</taxon>
    </lineage>
</organism>
<dbReference type="EMBL" id="ML208361">
    <property type="protein sequence ID" value="TFK68038.1"/>
    <property type="molecule type" value="Genomic_DNA"/>
</dbReference>
<dbReference type="Proteomes" id="UP000308600">
    <property type="component" value="Unassembled WGS sequence"/>
</dbReference>